<name>A0ACB9GGX4_CICIN</name>
<dbReference type="EMBL" id="CM042010">
    <property type="protein sequence ID" value="KAI3782774.1"/>
    <property type="molecule type" value="Genomic_DNA"/>
</dbReference>
<comment type="caution">
    <text evidence="1">The sequence shown here is derived from an EMBL/GenBank/DDBJ whole genome shotgun (WGS) entry which is preliminary data.</text>
</comment>
<organism evidence="1 2">
    <name type="scientific">Cichorium intybus</name>
    <name type="common">Chicory</name>
    <dbReference type="NCBI Taxonomy" id="13427"/>
    <lineage>
        <taxon>Eukaryota</taxon>
        <taxon>Viridiplantae</taxon>
        <taxon>Streptophyta</taxon>
        <taxon>Embryophyta</taxon>
        <taxon>Tracheophyta</taxon>
        <taxon>Spermatophyta</taxon>
        <taxon>Magnoliopsida</taxon>
        <taxon>eudicotyledons</taxon>
        <taxon>Gunneridae</taxon>
        <taxon>Pentapetalae</taxon>
        <taxon>asterids</taxon>
        <taxon>campanulids</taxon>
        <taxon>Asterales</taxon>
        <taxon>Asteraceae</taxon>
        <taxon>Cichorioideae</taxon>
        <taxon>Cichorieae</taxon>
        <taxon>Cichoriinae</taxon>
        <taxon>Cichorium</taxon>
    </lineage>
</organism>
<accession>A0ACB9GGX4</accession>
<reference evidence="1 2" key="2">
    <citation type="journal article" date="2022" name="Mol. Ecol. Resour.">
        <title>The genomes of chicory, endive, great burdock and yacon provide insights into Asteraceae paleo-polyploidization history and plant inulin production.</title>
        <authorList>
            <person name="Fan W."/>
            <person name="Wang S."/>
            <person name="Wang H."/>
            <person name="Wang A."/>
            <person name="Jiang F."/>
            <person name="Liu H."/>
            <person name="Zhao H."/>
            <person name="Xu D."/>
            <person name="Zhang Y."/>
        </authorList>
    </citation>
    <scope>NUCLEOTIDE SEQUENCE [LARGE SCALE GENOMIC DNA]</scope>
    <source>
        <strain evidence="2">cv. Punajuju</strain>
        <tissue evidence="1">Leaves</tissue>
    </source>
</reference>
<reference evidence="2" key="1">
    <citation type="journal article" date="2022" name="Mol. Ecol. Resour.">
        <title>The genomes of chicory, endive, great burdock and yacon provide insights into Asteraceae palaeo-polyploidization history and plant inulin production.</title>
        <authorList>
            <person name="Fan W."/>
            <person name="Wang S."/>
            <person name="Wang H."/>
            <person name="Wang A."/>
            <person name="Jiang F."/>
            <person name="Liu H."/>
            <person name="Zhao H."/>
            <person name="Xu D."/>
            <person name="Zhang Y."/>
        </authorList>
    </citation>
    <scope>NUCLEOTIDE SEQUENCE [LARGE SCALE GENOMIC DNA]</scope>
    <source>
        <strain evidence="2">cv. Punajuju</strain>
    </source>
</reference>
<protein>
    <submittedName>
        <fullName evidence="1">Uncharacterized protein</fullName>
    </submittedName>
</protein>
<keyword evidence="2" id="KW-1185">Reference proteome</keyword>
<dbReference type="Proteomes" id="UP001055811">
    <property type="component" value="Linkage Group LG02"/>
</dbReference>
<evidence type="ECO:0000313" key="2">
    <source>
        <dbReference type="Proteomes" id="UP001055811"/>
    </source>
</evidence>
<gene>
    <name evidence="1" type="ORF">L2E82_12830</name>
</gene>
<evidence type="ECO:0000313" key="1">
    <source>
        <dbReference type="EMBL" id="KAI3782774.1"/>
    </source>
</evidence>
<proteinExistence type="predicted"/>
<sequence length="141" mass="16061">MDQNATMEEGKVSKYSLEFAKSVSDKNLDLLRPSARCFSMFKGRTTNPDDSNNDKYTLIRDSDDFPQGIYDKPLPCFGCGVGWFSFLLGFAFPLMWYYATFFYFGNYYKRDPRERAGLAASAIAAMGFSIVVLIIVAILWF</sequence>